<dbReference type="RefSeq" id="WP_090215346.1">
    <property type="nucleotide sequence ID" value="NZ_CANLDO010000002.1"/>
</dbReference>
<dbReference type="InterPro" id="IPR004175">
    <property type="entry name" value="RNA_CPDase"/>
</dbReference>
<dbReference type="AlphaFoldDB" id="A0A1G5PNC6"/>
<dbReference type="HAMAP" id="MF_01940">
    <property type="entry name" value="RNA_CPDase"/>
    <property type="match status" value="1"/>
</dbReference>
<keyword evidence="1 2" id="KW-0378">Hydrolase</keyword>
<dbReference type="OrthoDB" id="9793819at2"/>
<keyword evidence="4" id="KW-1185">Reference proteome</keyword>
<dbReference type="PANTHER" id="PTHR35561">
    <property type="entry name" value="RNA 2',3'-CYCLIC PHOSPHODIESTERASE"/>
    <property type="match status" value="1"/>
</dbReference>
<dbReference type="SUPFAM" id="SSF55144">
    <property type="entry name" value="LigT-like"/>
    <property type="match status" value="1"/>
</dbReference>
<organism evidence="3 4">
    <name type="scientific">Epibacterium ulvae</name>
    <dbReference type="NCBI Taxonomy" id="1156985"/>
    <lineage>
        <taxon>Bacteria</taxon>
        <taxon>Pseudomonadati</taxon>
        <taxon>Pseudomonadota</taxon>
        <taxon>Alphaproteobacteria</taxon>
        <taxon>Rhodobacterales</taxon>
        <taxon>Roseobacteraceae</taxon>
        <taxon>Epibacterium</taxon>
    </lineage>
</organism>
<dbReference type="Proteomes" id="UP000198767">
    <property type="component" value="Unassembled WGS sequence"/>
</dbReference>
<gene>
    <name evidence="3" type="ORF">SAMN04488118_101395</name>
</gene>
<proteinExistence type="inferred from homology"/>
<keyword evidence="3" id="KW-0436">Ligase</keyword>
<dbReference type="EMBL" id="FMWG01000001">
    <property type="protein sequence ID" value="SCZ50967.1"/>
    <property type="molecule type" value="Genomic_DNA"/>
</dbReference>
<dbReference type="Gene3D" id="3.90.1140.10">
    <property type="entry name" value="Cyclic phosphodiesterase"/>
    <property type="match status" value="1"/>
</dbReference>
<dbReference type="GO" id="GO:0008664">
    <property type="term" value="F:RNA 2',3'-cyclic 3'-phosphodiesterase activity"/>
    <property type="evidence" value="ECO:0007669"/>
    <property type="project" value="UniProtKB-EC"/>
</dbReference>
<reference evidence="3 4" key="1">
    <citation type="submission" date="2016-10" db="EMBL/GenBank/DDBJ databases">
        <authorList>
            <person name="de Groot N.N."/>
        </authorList>
    </citation>
    <scope>NUCLEOTIDE SEQUENCE [LARGE SCALE GENOMIC DNA]</scope>
    <source>
        <strain evidence="3 4">U95</strain>
    </source>
</reference>
<dbReference type="STRING" id="1156985.SAMN04488118_101395"/>
<protein>
    <recommendedName>
        <fullName evidence="2">RNA 2',3'-cyclic phosphodiesterase</fullName>
        <shortName evidence="2">RNA 2',3'-CPDase</shortName>
        <ecNumber evidence="2">3.1.4.58</ecNumber>
    </recommendedName>
</protein>
<evidence type="ECO:0000256" key="2">
    <source>
        <dbReference type="HAMAP-Rule" id="MF_01940"/>
    </source>
</evidence>
<comment type="function">
    <text evidence="2">Hydrolyzes RNA 2',3'-cyclic phosphodiester to an RNA 2'-phosphomonoester.</text>
</comment>
<evidence type="ECO:0000313" key="3">
    <source>
        <dbReference type="EMBL" id="SCZ50967.1"/>
    </source>
</evidence>
<dbReference type="PANTHER" id="PTHR35561:SF1">
    <property type="entry name" value="RNA 2',3'-CYCLIC PHOSPHODIESTERASE"/>
    <property type="match status" value="1"/>
</dbReference>
<dbReference type="InterPro" id="IPR009097">
    <property type="entry name" value="Cyclic_Pdiesterase"/>
</dbReference>
<feature type="short sequence motif" description="HXTX 2" evidence="2">
    <location>
        <begin position="119"/>
        <end position="122"/>
    </location>
</feature>
<feature type="short sequence motif" description="HXTX 1" evidence="2">
    <location>
        <begin position="36"/>
        <end position="39"/>
    </location>
</feature>
<comment type="similarity">
    <text evidence="2">Belongs to the 2H phosphoesterase superfamily. ThpR family.</text>
</comment>
<feature type="active site" description="Proton donor" evidence="2">
    <location>
        <position position="36"/>
    </location>
</feature>
<feature type="active site" description="Proton acceptor" evidence="2">
    <location>
        <position position="119"/>
    </location>
</feature>
<dbReference type="NCBIfam" id="TIGR02258">
    <property type="entry name" value="2_5_ligase"/>
    <property type="match status" value="1"/>
</dbReference>
<dbReference type="GO" id="GO:0004113">
    <property type="term" value="F:2',3'-cyclic-nucleotide 3'-phosphodiesterase activity"/>
    <property type="evidence" value="ECO:0007669"/>
    <property type="project" value="InterPro"/>
</dbReference>
<evidence type="ECO:0000256" key="1">
    <source>
        <dbReference type="ARBA" id="ARBA00022801"/>
    </source>
</evidence>
<dbReference type="Pfam" id="PF13563">
    <property type="entry name" value="2_5_RNA_ligase2"/>
    <property type="match status" value="1"/>
</dbReference>
<name>A0A1G5PNC6_9RHOB</name>
<sequence length="189" mass="21039">MRCFLALPVDIDTEEALSTLQDELQVGRLVDAQGFHITLAFLDEQADSTLARLHEELCLLDLSSVAPQIVGLQVDSAATPHLLWASLAETADLRRIQRAVAGAVKSVDITLPRRRFRPHITLSRFGRRLPAETHAKIARFLGRFATFQHDLAPIDRLVLYRSDLTPDGAIYTELADYALQSRPDEGVLT</sequence>
<evidence type="ECO:0000313" key="4">
    <source>
        <dbReference type="Proteomes" id="UP000198767"/>
    </source>
</evidence>
<dbReference type="EC" id="3.1.4.58" evidence="2"/>
<dbReference type="GO" id="GO:0016874">
    <property type="term" value="F:ligase activity"/>
    <property type="evidence" value="ECO:0007669"/>
    <property type="project" value="UniProtKB-KW"/>
</dbReference>
<comment type="catalytic activity">
    <reaction evidence="2">
        <text>a 3'-end 2',3'-cyclophospho-ribonucleotide-RNA + H2O = a 3'-end 2'-phospho-ribonucleotide-RNA + H(+)</text>
        <dbReference type="Rhea" id="RHEA:11828"/>
        <dbReference type="Rhea" id="RHEA-COMP:10464"/>
        <dbReference type="Rhea" id="RHEA-COMP:17353"/>
        <dbReference type="ChEBI" id="CHEBI:15377"/>
        <dbReference type="ChEBI" id="CHEBI:15378"/>
        <dbReference type="ChEBI" id="CHEBI:83064"/>
        <dbReference type="ChEBI" id="CHEBI:173113"/>
        <dbReference type="EC" id="3.1.4.58"/>
    </reaction>
</comment>
<accession>A0A1G5PNC6</accession>